<dbReference type="Proteomes" id="UP001327225">
    <property type="component" value="Chromosome"/>
</dbReference>
<dbReference type="RefSeq" id="WP_322938509.1">
    <property type="nucleotide sequence ID" value="NZ_CP141059.1"/>
</dbReference>
<keyword evidence="1" id="KW-0472">Membrane</keyword>
<dbReference type="EMBL" id="CP141059">
    <property type="protein sequence ID" value="WQQ28464.1"/>
    <property type="molecule type" value="Genomic_DNA"/>
</dbReference>
<evidence type="ECO:0000313" key="2">
    <source>
        <dbReference type="EMBL" id="WQQ28464.1"/>
    </source>
</evidence>
<keyword evidence="1" id="KW-1133">Transmembrane helix</keyword>
<organism evidence="2 3">
    <name type="scientific">Nocardioides bizhenqiangii</name>
    <dbReference type="NCBI Taxonomy" id="3095076"/>
    <lineage>
        <taxon>Bacteria</taxon>
        <taxon>Bacillati</taxon>
        <taxon>Actinomycetota</taxon>
        <taxon>Actinomycetes</taxon>
        <taxon>Propionibacteriales</taxon>
        <taxon>Nocardioidaceae</taxon>
        <taxon>Nocardioides</taxon>
    </lineage>
</organism>
<keyword evidence="1" id="KW-0812">Transmembrane</keyword>
<evidence type="ECO:0000313" key="3">
    <source>
        <dbReference type="Proteomes" id="UP001327225"/>
    </source>
</evidence>
<keyword evidence="3" id="KW-1185">Reference proteome</keyword>
<feature type="transmembrane region" description="Helical" evidence="1">
    <location>
        <begin position="156"/>
        <end position="174"/>
    </location>
</feature>
<evidence type="ECO:0000256" key="1">
    <source>
        <dbReference type="SAM" id="Phobius"/>
    </source>
</evidence>
<protein>
    <recommendedName>
        <fullName evidence="4">DUF4386 family protein</fullName>
    </recommendedName>
</protein>
<accession>A0ABZ0ZVW9</accession>
<feature type="transmembrane region" description="Helical" evidence="1">
    <location>
        <begin position="131"/>
        <end position="149"/>
    </location>
</feature>
<feature type="transmembrane region" description="Helical" evidence="1">
    <location>
        <begin position="53"/>
        <end position="73"/>
    </location>
</feature>
<proteinExistence type="predicted"/>
<evidence type="ECO:0008006" key="4">
    <source>
        <dbReference type="Google" id="ProtNLM"/>
    </source>
</evidence>
<sequence>MSNDLRLKAGALALVTAPGLMLAGHLTQLTPEKHDTASELAAVAEAPGRADVALVIGFVGLLCYIPAFLALAAPIRDRRSGLIGLMMSISGLLALVALMGSGPVTNAMVAASADRSEMIALTDRYESSPVVTFWVILLLVGWTLGPLVIGIGLWRAGWSIGIPLALFAGVALTVADAGRWPLAAAFALTWLGMALAAKGLWSRSTSRTHVHKAAVESSA</sequence>
<gene>
    <name evidence="2" type="ORF">SHK19_09565</name>
</gene>
<feature type="transmembrane region" description="Helical" evidence="1">
    <location>
        <begin position="180"/>
        <end position="201"/>
    </location>
</feature>
<reference evidence="3" key="1">
    <citation type="submission" date="2023-12" db="EMBL/GenBank/DDBJ databases">
        <title>Novel species in genus Nocardioides.</title>
        <authorList>
            <person name="Zhou H."/>
        </authorList>
    </citation>
    <scope>NUCLEOTIDE SEQUENCE [LARGE SCALE GENOMIC DNA]</scope>
    <source>
        <strain evidence="3">HM61</strain>
    </source>
</reference>
<name>A0ABZ0ZVW9_9ACTN</name>
<feature type="transmembrane region" description="Helical" evidence="1">
    <location>
        <begin position="85"/>
        <end position="111"/>
    </location>
</feature>